<proteinExistence type="predicted"/>
<protein>
    <submittedName>
        <fullName evidence="1">Uncharacterized protein</fullName>
    </submittedName>
</protein>
<gene>
    <name evidence="1" type="ORF">GS399_18315</name>
</gene>
<dbReference type="RefSeq" id="WP_160846109.1">
    <property type="nucleotide sequence ID" value="NZ_WVHT01000011.1"/>
</dbReference>
<sequence>MNIDKNIKNKKQELLAYFRDRAREFLTQIKTRFADTQSDKRARAINEALNQTKYNLITTLLQQAEKEKWTNQEKLEAILMITYCNIVVMIESRNSVRPYEYMDFSRRVGELWDPFCKLCFYYPVNDIALFVPPLFSEVKKKMTDEITSYIDKLTIPDEEKQELKRYYDKVWNLVSSGEIQLELDLHFVHNDQKYVVDFKSGFGSNEKGNTNRLLLVATIYQNLDDNYKCLLFVRAEENNSYFNTLKNSGIWEAYCGNVAYQKVQEYSGYNLKQWTETNIDWATDFNEETTQHLGDNRLLQYLLW</sequence>
<evidence type="ECO:0000313" key="2">
    <source>
        <dbReference type="Proteomes" id="UP000466586"/>
    </source>
</evidence>
<evidence type="ECO:0000313" key="1">
    <source>
        <dbReference type="EMBL" id="MXV52930.1"/>
    </source>
</evidence>
<keyword evidence="2" id="KW-1185">Reference proteome</keyword>
<organism evidence="1 2">
    <name type="scientific">Hufsiella arboris</name>
    <dbReference type="NCBI Taxonomy" id="2695275"/>
    <lineage>
        <taxon>Bacteria</taxon>
        <taxon>Pseudomonadati</taxon>
        <taxon>Bacteroidota</taxon>
        <taxon>Sphingobacteriia</taxon>
        <taxon>Sphingobacteriales</taxon>
        <taxon>Sphingobacteriaceae</taxon>
        <taxon>Hufsiella</taxon>
    </lineage>
</organism>
<comment type="caution">
    <text evidence="1">The sequence shown here is derived from an EMBL/GenBank/DDBJ whole genome shotgun (WGS) entry which is preliminary data.</text>
</comment>
<dbReference type="AlphaFoldDB" id="A0A7K1YEU5"/>
<dbReference type="EMBL" id="WVHT01000011">
    <property type="protein sequence ID" value="MXV52930.1"/>
    <property type="molecule type" value="Genomic_DNA"/>
</dbReference>
<reference evidence="1 2" key="1">
    <citation type="submission" date="2019-11" db="EMBL/GenBank/DDBJ databases">
        <title>Pedobacter sp. HMF7647 Genome sequencing and assembly.</title>
        <authorList>
            <person name="Kang H."/>
            <person name="Kim H."/>
            <person name="Joh K."/>
        </authorList>
    </citation>
    <scope>NUCLEOTIDE SEQUENCE [LARGE SCALE GENOMIC DNA]</scope>
    <source>
        <strain evidence="1 2">HMF7647</strain>
    </source>
</reference>
<name>A0A7K1YEU5_9SPHI</name>
<dbReference type="Proteomes" id="UP000466586">
    <property type="component" value="Unassembled WGS sequence"/>
</dbReference>
<accession>A0A7K1YEU5</accession>